<reference evidence="2 3" key="1">
    <citation type="journal article" date="2012" name="Science">
        <title>The Paleozoic origin of enzymatic lignin decomposition reconstructed from 31 fungal genomes.</title>
        <authorList>
            <person name="Floudas D."/>
            <person name="Binder M."/>
            <person name="Riley R."/>
            <person name="Barry K."/>
            <person name="Blanchette R.A."/>
            <person name="Henrissat B."/>
            <person name="Martinez A.T."/>
            <person name="Otillar R."/>
            <person name="Spatafora J.W."/>
            <person name="Yadav J.S."/>
            <person name="Aerts A."/>
            <person name="Benoit I."/>
            <person name="Boyd A."/>
            <person name="Carlson A."/>
            <person name="Copeland A."/>
            <person name="Coutinho P.M."/>
            <person name="de Vries R.P."/>
            <person name="Ferreira P."/>
            <person name="Findley K."/>
            <person name="Foster B."/>
            <person name="Gaskell J."/>
            <person name="Glotzer D."/>
            <person name="Gorecki P."/>
            <person name="Heitman J."/>
            <person name="Hesse C."/>
            <person name="Hori C."/>
            <person name="Igarashi K."/>
            <person name="Jurgens J.A."/>
            <person name="Kallen N."/>
            <person name="Kersten P."/>
            <person name="Kohler A."/>
            <person name="Kuees U."/>
            <person name="Kumar T.K.A."/>
            <person name="Kuo A."/>
            <person name="LaButti K."/>
            <person name="Larrondo L.F."/>
            <person name="Lindquist E."/>
            <person name="Ling A."/>
            <person name="Lombard V."/>
            <person name="Lucas S."/>
            <person name="Lundell T."/>
            <person name="Martin R."/>
            <person name="McLaughlin D.J."/>
            <person name="Morgenstern I."/>
            <person name="Morin E."/>
            <person name="Murat C."/>
            <person name="Nagy L.G."/>
            <person name="Nolan M."/>
            <person name="Ohm R.A."/>
            <person name="Patyshakuliyeva A."/>
            <person name="Rokas A."/>
            <person name="Ruiz-Duenas F.J."/>
            <person name="Sabat G."/>
            <person name="Salamov A."/>
            <person name="Samejima M."/>
            <person name="Schmutz J."/>
            <person name="Slot J.C."/>
            <person name="St John F."/>
            <person name="Stenlid J."/>
            <person name="Sun H."/>
            <person name="Sun S."/>
            <person name="Syed K."/>
            <person name="Tsang A."/>
            <person name="Wiebenga A."/>
            <person name="Young D."/>
            <person name="Pisabarro A."/>
            <person name="Eastwood D.C."/>
            <person name="Martin F."/>
            <person name="Cullen D."/>
            <person name="Grigoriev I.V."/>
            <person name="Hibbett D.S."/>
        </authorList>
    </citation>
    <scope>NUCLEOTIDE SEQUENCE [LARGE SCALE GENOMIC DNA]</scope>
    <source>
        <strain evidence="2 3">MD-104</strain>
    </source>
</reference>
<feature type="region of interest" description="Disordered" evidence="1">
    <location>
        <begin position="33"/>
        <end position="54"/>
    </location>
</feature>
<dbReference type="EMBL" id="KB468113">
    <property type="protein sequence ID" value="PCH40758.1"/>
    <property type="molecule type" value="Genomic_DNA"/>
</dbReference>
<proteinExistence type="predicted"/>
<evidence type="ECO:0000313" key="2">
    <source>
        <dbReference type="EMBL" id="PCH40758.1"/>
    </source>
</evidence>
<keyword evidence="3" id="KW-1185">Reference proteome</keyword>
<accession>A0A2H3JSL1</accession>
<protein>
    <submittedName>
        <fullName evidence="2">Uncharacterized protein</fullName>
    </submittedName>
</protein>
<gene>
    <name evidence="2" type="ORF">WOLCODRAFT_24244</name>
</gene>
<evidence type="ECO:0000313" key="3">
    <source>
        <dbReference type="Proteomes" id="UP000218811"/>
    </source>
</evidence>
<dbReference type="Proteomes" id="UP000218811">
    <property type="component" value="Unassembled WGS sequence"/>
</dbReference>
<name>A0A2H3JSL1_WOLCO</name>
<sequence>MQILPSYSADELEQLYAPTFGGAATRGENLTKLSPHSQRKPLRTEGFGFSAQETRDPNVTSLRTCISEL</sequence>
<evidence type="ECO:0000256" key="1">
    <source>
        <dbReference type="SAM" id="MobiDB-lite"/>
    </source>
</evidence>
<organism evidence="2 3">
    <name type="scientific">Wolfiporia cocos (strain MD-104)</name>
    <name type="common">Brown rot fungus</name>
    <dbReference type="NCBI Taxonomy" id="742152"/>
    <lineage>
        <taxon>Eukaryota</taxon>
        <taxon>Fungi</taxon>
        <taxon>Dikarya</taxon>
        <taxon>Basidiomycota</taxon>
        <taxon>Agaricomycotina</taxon>
        <taxon>Agaricomycetes</taxon>
        <taxon>Polyporales</taxon>
        <taxon>Phaeolaceae</taxon>
        <taxon>Wolfiporia</taxon>
    </lineage>
</organism>
<dbReference type="AlphaFoldDB" id="A0A2H3JSL1"/>
<feature type="non-terminal residue" evidence="2">
    <location>
        <position position="69"/>
    </location>
</feature>